<dbReference type="SUPFAM" id="SSF48239">
    <property type="entry name" value="Terpenoid cyclases/Protein prenyltransferases"/>
    <property type="match status" value="1"/>
</dbReference>
<proteinExistence type="predicted"/>
<gene>
    <name evidence="4" type="ORF">SAY87_019972</name>
</gene>
<evidence type="ECO:0000256" key="1">
    <source>
        <dbReference type="ARBA" id="ARBA00001946"/>
    </source>
</evidence>
<dbReference type="GO" id="GO:0009686">
    <property type="term" value="P:gibberellin biosynthetic process"/>
    <property type="evidence" value="ECO:0007669"/>
    <property type="project" value="TreeGrafter"/>
</dbReference>
<keyword evidence="3" id="KW-0460">Magnesium</keyword>
<dbReference type="PANTHER" id="PTHR31739:SF4">
    <property type="entry name" value="ENT-COPALYL DIPHOSPHATE SYNTHASE, CHLOROPLASTIC"/>
    <property type="match status" value="1"/>
</dbReference>
<protein>
    <submittedName>
        <fullName evidence="4">Uncharacterized protein</fullName>
    </submittedName>
</protein>
<keyword evidence="5" id="KW-1185">Reference proteome</keyword>
<dbReference type="AlphaFoldDB" id="A0AAN7Q313"/>
<keyword evidence="2" id="KW-0479">Metal-binding</keyword>
<sequence length="214" mass="24510">MVVEKSGTWYDRVSGVGETKWQEMLDHGEDIQAESSDNKTSLPNEMEKRVDAIKSMLESMNHGVMEIISAYDIAWVGLVEAEESIMGSTDSGVSNFSKPQFSECLRWIADDQLPDGSWGDPEIFVAHDRIINTLACIVALRKWDLYPDKCQMGISFLKENFHRLEDDDEENMLSGFEVVFPMILEMAQKMEIYVREDSPVLQDIYAKRNLKLTR</sequence>
<evidence type="ECO:0000256" key="2">
    <source>
        <dbReference type="ARBA" id="ARBA00022723"/>
    </source>
</evidence>
<name>A0AAN7Q313_9MYRT</name>
<dbReference type="InterPro" id="IPR008930">
    <property type="entry name" value="Terpenoid_cyclase/PrenylTrfase"/>
</dbReference>
<dbReference type="GO" id="GO:0009507">
    <property type="term" value="C:chloroplast"/>
    <property type="evidence" value="ECO:0007669"/>
    <property type="project" value="TreeGrafter"/>
</dbReference>
<dbReference type="Gene3D" id="1.50.10.160">
    <property type="match status" value="1"/>
</dbReference>
<comment type="caution">
    <text evidence="4">The sequence shown here is derived from an EMBL/GenBank/DDBJ whole genome shotgun (WGS) entry which is preliminary data.</text>
</comment>
<evidence type="ECO:0000313" key="4">
    <source>
        <dbReference type="EMBL" id="KAK4758671.1"/>
    </source>
</evidence>
<evidence type="ECO:0000313" key="5">
    <source>
        <dbReference type="Proteomes" id="UP001345219"/>
    </source>
</evidence>
<organism evidence="4 5">
    <name type="scientific">Trapa incisa</name>
    <dbReference type="NCBI Taxonomy" id="236973"/>
    <lineage>
        <taxon>Eukaryota</taxon>
        <taxon>Viridiplantae</taxon>
        <taxon>Streptophyta</taxon>
        <taxon>Embryophyta</taxon>
        <taxon>Tracheophyta</taxon>
        <taxon>Spermatophyta</taxon>
        <taxon>Magnoliopsida</taxon>
        <taxon>eudicotyledons</taxon>
        <taxon>Gunneridae</taxon>
        <taxon>Pentapetalae</taxon>
        <taxon>rosids</taxon>
        <taxon>malvids</taxon>
        <taxon>Myrtales</taxon>
        <taxon>Lythraceae</taxon>
        <taxon>Trapa</taxon>
    </lineage>
</organism>
<dbReference type="InterPro" id="IPR050148">
    <property type="entry name" value="Terpene_synthase-like"/>
</dbReference>
<dbReference type="Proteomes" id="UP001345219">
    <property type="component" value="Chromosome 15"/>
</dbReference>
<evidence type="ECO:0000256" key="3">
    <source>
        <dbReference type="ARBA" id="ARBA00022842"/>
    </source>
</evidence>
<dbReference type="GO" id="GO:0000287">
    <property type="term" value="F:magnesium ion binding"/>
    <property type="evidence" value="ECO:0007669"/>
    <property type="project" value="TreeGrafter"/>
</dbReference>
<dbReference type="EMBL" id="JAXIOK010000012">
    <property type="protein sequence ID" value="KAK4758671.1"/>
    <property type="molecule type" value="Genomic_DNA"/>
</dbReference>
<dbReference type="PANTHER" id="PTHR31739">
    <property type="entry name" value="ENT-COPALYL DIPHOSPHATE SYNTHASE, CHLOROPLASTIC"/>
    <property type="match status" value="1"/>
</dbReference>
<accession>A0AAN7Q313</accession>
<reference evidence="4 5" key="1">
    <citation type="journal article" date="2023" name="Hortic Res">
        <title>Pangenome of water caltrop reveals structural variations and asymmetric subgenome divergence after allopolyploidization.</title>
        <authorList>
            <person name="Zhang X."/>
            <person name="Chen Y."/>
            <person name="Wang L."/>
            <person name="Yuan Y."/>
            <person name="Fang M."/>
            <person name="Shi L."/>
            <person name="Lu R."/>
            <person name="Comes H.P."/>
            <person name="Ma Y."/>
            <person name="Chen Y."/>
            <person name="Huang G."/>
            <person name="Zhou Y."/>
            <person name="Zheng Z."/>
            <person name="Qiu Y."/>
        </authorList>
    </citation>
    <scope>NUCLEOTIDE SEQUENCE [LARGE SCALE GENOMIC DNA]</scope>
    <source>
        <tissue evidence="4">Roots</tissue>
    </source>
</reference>
<comment type="cofactor">
    <cofactor evidence="1">
        <name>Mg(2+)</name>
        <dbReference type="ChEBI" id="CHEBI:18420"/>
    </cofactor>
</comment>
<dbReference type="GO" id="GO:0010333">
    <property type="term" value="F:terpene synthase activity"/>
    <property type="evidence" value="ECO:0007669"/>
    <property type="project" value="InterPro"/>
</dbReference>